<feature type="compositionally biased region" description="Polar residues" evidence="1">
    <location>
        <begin position="195"/>
        <end position="207"/>
    </location>
</feature>
<reference evidence="3" key="1">
    <citation type="submission" date="2021-01" db="EMBL/GenBank/DDBJ databases">
        <authorList>
            <person name="Corre E."/>
            <person name="Pelletier E."/>
            <person name="Niang G."/>
            <person name="Scheremetjew M."/>
            <person name="Finn R."/>
            <person name="Kale V."/>
            <person name="Holt S."/>
            <person name="Cochrane G."/>
            <person name="Meng A."/>
            <person name="Brown T."/>
            <person name="Cohen L."/>
        </authorList>
    </citation>
    <scope>NUCLEOTIDE SEQUENCE</scope>
    <source>
        <strain evidence="3">CCMP1452</strain>
    </source>
</reference>
<evidence type="ECO:0000256" key="2">
    <source>
        <dbReference type="SAM" id="Phobius"/>
    </source>
</evidence>
<evidence type="ECO:0000313" key="3">
    <source>
        <dbReference type="EMBL" id="CAD9692611.1"/>
    </source>
</evidence>
<feature type="transmembrane region" description="Helical" evidence="2">
    <location>
        <begin position="75"/>
        <end position="94"/>
    </location>
</feature>
<name>A0A7S2S8F1_9STRA</name>
<evidence type="ECO:0000256" key="1">
    <source>
        <dbReference type="SAM" id="MobiDB-lite"/>
    </source>
</evidence>
<feature type="transmembrane region" description="Helical" evidence="2">
    <location>
        <begin position="139"/>
        <end position="159"/>
    </location>
</feature>
<feature type="transmembrane region" description="Helical" evidence="2">
    <location>
        <begin position="41"/>
        <end position="63"/>
    </location>
</feature>
<feature type="region of interest" description="Disordered" evidence="1">
    <location>
        <begin position="186"/>
        <end position="207"/>
    </location>
</feature>
<keyword evidence="2" id="KW-1133">Transmembrane helix</keyword>
<organism evidence="3">
    <name type="scientific">Eucampia antarctica</name>
    <dbReference type="NCBI Taxonomy" id="49252"/>
    <lineage>
        <taxon>Eukaryota</taxon>
        <taxon>Sar</taxon>
        <taxon>Stramenopiles</taxon>
        <taxon>Ochrophyta</taxon>
        <taxon>Bacillariophyta</taxon>
        <taxon>Mediophyceae</taxon>
        <taxon>Biddulphiophycidae</taxon>
        <taxon>Hemiaulales</taxon>
        <taxon>Hemiaulaceae</taxon>
        <taxon>Eucampia</taxon>
    </lineage>
</organism>
<protein>
    <submittedName>
        <fullName evidence="3">Uncharacterized protein</fullName>
    </submittedName>
</protein>
<accession>A0A7S2S8F1</accession>
<keyword evidence="2" id="KW-0472">Membrane</keyword>
<gene>
    <name evidence="3" type="ORF">EANT1437_LOCUS12945</name>
</gene>
<dbReference type="AlphaFoldDB" id="A0A7S2S8F1"/>
<dbReference type="EMBL" id="HBHI01025199">
    <property type="protein sequence ID" value="CAD9692611.1"/>
    <property type="molecule type" value="Transcribed_RNA"/>
</dbReference>
<feature type="transmembrane region" description="Helical" evidence="2">
    <location>
        <begin position="101"/>
        <end position="127"/>
    </location>
</feature>
<keyword evidence="2" id="KW-0812">Transmembrane</keyword>
<sequence length="207" mass="22485">MITDLMNSSTNDPNQVRGGRGLLSTLFKSFEGDPKGSITRAWGLSLLLISLFIVIACWEVYRLEESGASNALKVAAAWTGITQLLLAGLGSFIIDRFSTPFAVGFLIGLVLVMAQQNLLLCISFHTIQHTTNNAHVNTIFANFAFTLSILYIFFALVLINFREHIFVTPITAKGLATSTNNCRNNNNSVLNTSNDTGSSISTSENTS</sequence>
<proteinExistence type="predicted"/>